<dbReference type="PANTHER" id="PTHR37477:SF1">
    <property type="entry name" value="COBALT-PRECORRIN-5A HYDROLASE"/>
    <property type="match status" value="1"/>
</dbReference>
<feature type="domain" description="CobE/GbiG C-terminal" evidence="1">
    <location>
        <begin position="221"/>
        <end position="341"/>
    </location>
</feature>
<feature type="domain" description="Cobalamin synthesis G N-terminal" evidence="2">
    <location>
        <begin position="57"/>
        <end position="137"/>
    </location>
</feature>
<dbReference type="SUPFAM" id="SSF159664">
    <property type="entry name" value="CobE/GbiG C-terminal domain-like"/>
    <property type="match status" value="1"/>
</dbReference>
<dbReference type="SUPFAM" id="SSF159672">
    <property type="entry name" value="CbiG N-terminal domain-like"/>
    <property type="match status" value="1"/>
</dbReference>
<evidence type="ECO:0000313" key="3">
    <source>
        <dbReference type="EMBL" id="MCC2125487.1"/>
    </source>
</evidence>
<dbReference type="PANTHER" id="PTHR37477">
    <property type="entry name" value="COBALT-PRECORRIN-5A HYDROLASE"/>
    <property type="match status" value="1"/>
</dbReference>
<dbReference type="EMBL" id="JAJEPS010000003">
    <property type="protein sequence ID" value="MCC2125487.1"/>
    <property type="molecule type" value="Genomic_DNA"/>
</dbReference>
<dbReference type="InterPro" id="IPR038029">
    <property type="entry name" value="GbiG_N_sf"/>
</dbReference>
<keyword evidence="3" id="KW-0378">Hydrolase</keyword>
<protein>
    <submittedName>
        <fullName evidence="3">Cobalt-precorrin 5A hydrolase</fullName>
    </submittedName>
</protein>
<dbReference type="Pfam" id="PF01890">
    <property type="entry name" value="CbiG_C"/>
    <property type="match status" value="1"/>
</dbReference>
<gene>
    <name evidence="3" type="ORF">LKD36_04760</name>
</gene>
<name>A0AAE3A685_9FIRM</name>
<dbReference type="InterPro" id="IPR021744">
    <property type="entry name" value="CbiG_N"/>
</dbReference>
<dbReference type="InterPro" id="IPR036518">
    <property type="entry name" value="CobE/GbiG_C_sf"/>
</dbReference>
<dbReference type="GO" id="GO:0016787">
    <property type="term" value="F:hydrolase activity"/>
    <property type="evidence" value="ECO:0007669"/>
    <property type="project" value="UniProtKB-KW"/>
</dbReference>
<dbReference type="GO" id="GO:0009236">
    <property type="term" value="P:cobalamin biosynthetic process"/>
    <property type="evidence" value="ECO:0007669"/>
    <property type="project" value="InterPro"/>
</dbReference>
<dbReference type="Gene3D" id="3.40.50.11220">
    <property type="match status" value="1"/>
</dbReference>
<evidence type="ECO:0000259" key="1">
    <source>
        <dbReference type="Pfam" id="PF01890"/>
    </source>
</evidence>
<sequence length="351" mass="37679">MKAGIICFTEHGVLLAEQLVNGLAAHGILCEAWLKKKEYRSALPVEVAFLEGTLSEWTAEQFRSKDLLIFIGSTGIAVRSIAPYVQSKKTDPAVIVVDEQGRHAISLLSGHIGGANELTLLVAELTGAEPVITTATDLHGKFAVDAFAARRNLYMDSMPAAKEIAAALVDNLKVGMWSAFPVTGVIPPELDTEGEEPLGFSIDVQKTSPFEKTLHLVPKAVVLGIGCKRGTERAVIQELVEEVLEINGIFRESICKIASIDLKKDETGILELAESYQVPFLTYPAEELKKAVCEDGFAESAFVESVTGVGNICERSALLAAGVQKLLIPKTARNGVTVAAAVMDLTICMED</sequence>
<organism evidence="3 4">
    <name type="scientific">Hominiventricola filiformis</name>
    <dbReference type="NCBI Taxonomy" id="2885352"/>
    <lineage>
        <taxon>Bacteria</taxon>
        <taxon>Bacillati</taxon>
        <taxon>Bacillota</taxon>
        <taxon>Clostridia</taxon>
        <taxon>Lachnospirales</taxon>
        <taxon>Lachnospiraceae</taxon>
        <taxon>Hominiventricola</taxon>
    </lineage>
</organism>
<proteinExistence type="predicted"/>
<dbReference type="InterPro" id="IPR052553">
    <property type="entry name" value="CbiG_hydrolase"/>
</dbReference>
<dbReference type="RefSeq" id="WP_308458906.1">
    <property type="nucleotide sequence ID" value="NZ_JAJEPS010000003.1"/>
</dbReference>
<dbReference type="InterPro" id="IPR002750">
    <property type="entry name" value="CobE/GbiG_C"/>
</dbReference>
<accession>A0AAE3A685</accession>
<keyword evidence="4" id="KW-1185">Reference proteome</keyword>
<reference evidence="3 4" key="1">
    <citation type="submission" date="2021-10" db="EMBL/GenBank/DDBJ databases">
        <title>Anaerobic single-cell dispensing facilitates the cultivation of human gut bacteria.</title>
        <authorList>
            <person name="Afrizal A."/>
        </authorList>
    </citation>
    <scope>NUCLEOTIDE SEQUENCE [LARGE SCALE GENOMIC DNA]</scope>
    <source>
        <strain evidence="3 4">CLA-AA-H276</strain>
    </source>
</reference>
<dbReference type="Gene3D" id="3.30.420.180">
    <property type="entry name" value="CobE/GbiG C-terminal domain"/>
    <property type="match status" value="1"/>
</dbReference>
<evidence type="ECO:0000313" key="4">
    <source>
        <dbReference type="Proteomes" id="UP001198220"/>
    </source>
</evidence>
<evidence type="ECO:0000259" key="2">
    <source>
        <dbReference type="Pfam" id="PF11760"/>
    </source>
</evidence>
<dbReference type="Proteomes" id="UP001198220">
    <property type="component" value="Unassembled WGS sequence"/>
</dbReference>
<comment type="caution">
    <text evidence="3">The sequence shown here is derived from an EMBL/GenBank/DDBJ whole genome shotgun (WGS) entry which is preliminary data.</text>
</comment>
<dbReference type="AlphaFoldDB" id="A0AAE3A685"/>
<dbReference type="Pfam" id="PF11760">
    <property type="entry name" value="CbiG_N"/>
    <property type="match status" value="1"/>
</dbReference>